<feature type="domain" description="ABM" evidence="1">
    <location>
        <begin position="20"/>
        <end position="80"/>
    </location>
</feature>
<accession>A0ABP9PPN8</accession>
<evidence type="ECO:0000259" key="1">
    <source>
        <dbReference type="Pfam" id="PF03992"/>
    </source>
</evidence>
<dbReference type="InterPro" id="IPR011008">
    <property type="entry name" value="Dimeric_a/b-barrel"/>
</dbReference>
<evidence type="ECO:0000313" key="3">
    <source>
        <dbReference type="Proteomes" id="UP001500221"/>
    </source>
</evidence>
<reference evidence="3" key="1">
    <citation type="journal article" date="2019" name="Int. J. Syst. Evol. Microbiol.">
        <title>The Global Catalogue of Microorganisms (GCM) 10K type strain sequencing project: providing services to taxonomists for standard genome sequencing and annotation.</title>
        <authorList>
            <consortium name="The Broad Institute Genomics Platform"/>
            <consortium name="The Broad Institute Genome Sequencing Center for Infectious Disease"/>
            <person name="Wu L."/>
            <person name="Ma J."/>
        </authorList>
    </citation>
    <scope>NUCLEOTIDE SEQUENCE [LARGE SCALE GENOMIC DNA]</scope>
    <source>
        <strain evidence="3">JCM 18459</strain>
    </source>
</reference>
<dbReference type="SUPFAM" id="SSF54909">
    <property type="entry name" value="Dimeric alpha+beta barrel"/>
    <property type="match status" value="1"/>
</dbReference>
<dbReference type="Proteomes" id="UP001500221">
    <property type="component" value="Unassembled WGS sequence"/>
</dbReference>
<dbReference type="Gene3D" id="3.30.70.100">
    <property type="match status" value="1"/>
</dbReference>
<organism evidence="2 3">
    <name type="scientific">Nocardioides marinquilinus</name>
    <dbReference type="NCBI Taxonomy" id="1210400"/>
    <lineage>
        <taxon>Bacteria</taxon>
        <taxon>Bacillati</taxon>
        <taxon>Actinomycetota</taxon>
        <taxon>Actinomycetes</taxon>
        <taxon>Propionibacteriales</taxon>
        <taxon>Nocardioidaceae</taxon>
        <taxon>Nocardioides</taxon>
    </lineage>
</organism>
<dbReference type="Pfam" id="PF03992">
    <property type="entry name" value="ABM"/>
    <property type="match status" value="1"/>
</dbReference>
<keyword evidence="3" id="KW-1185">Reference proteome</keyword>
<protein>
    <recommendedName>
        <fullName evidence="1">ABM domain-containing protein</fullName>
    </recommendedName>
</protein>
<dbReference type="RefSeq" id="WP_345459060.1">
    <property type="nucleotide sequence ID" value="NZ_BAABKG010000003.1"/>
</dbReference>
<name>A0ABP9PPN8_9ACTN</name>
<dbReference type="EMBL" id="BAABKG010000003">
    <property type="protein sequence ID" value="GAA5150052.1"/>
    <property type="molecule type" value="Genomic_DNA"/>
</dbReference>
<sequence length="126" mass="13880">MTTSPHDPADGAGELRGTSRIRIHDGGLERFRRLAQECVEIVREHDTGTLEYRIYLDPSGTEAFVHERYRDSAAGLEHMRNIGRMMEPLAEVCTMTGEVCGNPSPELREALTAAGVTVYGPLAHAE</sequence>
<comment type="caution">
    <text evidence="2">The sequence shown here is derived from an EMBL/GenBank/DDBJ whole genome shotgun (WGS) entry which is preliminary data.</text>
</comment>
<gene>
    <name evidence="2" type="ORF">GCM10023340_26340</name>
</gene>
<proteinExistence type="predicted"/>
<evidence type="ECO:0000313" key="2">
    <source>
        <dbReference type="EMBL" id="GAA5150052.1"/>
    </source>
</evidence>
<dbReference type="InterPro" id="IPR007138">
    <property type="entry name" value="ABM_dom"/>
</dbReference>